<protein>
    <submittedName>
        <fullName evidence="2">Uncharacterized protein</fullName>
    </submittedName>
</protein>
<dbReference type="Proteomes" id="UP001172101">
    <property type="component" value="Unassembled WGS sequence"/>
</dbReference>
<dbReference type="GeneID" id="85323438"/>
<evidence type="ECO:0000313" key="3">
    <source>
        <dbReference type="Proteomes" id="UP001172101"/>
    </source>
</evidence>
<proteinExistence type="predicted"/>
<organism evidence="2 3">
    <name type="scientific">Lasiosphaeria miniovina</name>
    <dbReference type="NCBI Taxonomy" id="1954250"/>
    <lineage>
        <taxon>Eukaryota</taxon>
        <taxon>Fungi</taxon>
        <taxon>Dikarya</taxon>
        <taxon>Ascomycota</taxon>
        <taxon>Pezizomycotina</taxon>
        <taxon>Sordariomycetes</taxon>
        <taxon>Sordariomycetidae</taxon>
        <taxon>Sordariales</taxon>
        <taxon>Lasiosphaeriaceae</taxon>
        <taxon>Lasiosphaeria</taxon>
    </lineage>
</organism>
<keyword evidence="1" id="KW-0812">Transmembrane</keyword>
<reference evidence="2" key="1">
    <citation type="submission" date="2023-06" db="EMBL/GenBank/DDBJ databases">
        <title>Genome-scale phylogeny and comparative genomics of the fungal order Sordariales.</title>
        <authorList>
            <consortium name="Lawrence Berkeley National Laboratory"/>
            <person name="Hensen N."/>
            <person name="Bonometti L."/>
            <person name="Westerberg I."/>
            <person name="Brannstrom I.O."/>
            <person name="Guillou S."/>
            <person name="Cros-Aarteil S."/>
            <person name="Calhoun S."/>
            <person name="Haridas S."/>
            <person name="Kuo A."/>
            <person name="Mondo S."/>
            <person name="Pangilinan J."/>
            <person name="Riley R."/>
            <person name="LaButti K."/>
            <person name="Andreopoulos B."/>
            <person name="Lipzen A."/>
            <person name="Chen C."/>
            <person name="Yanf M."/>
            <person name="Daum C."/>
            <person name="Ng V."/>
            <person name="Clum A."/>
            <person name="Steindorff A."/>
            <person name="Ohm R."/>
            <person name="Martin F."/>
            <person name="Silar P."/>
            <person name="Natvig D."/>
            <person name="Lalanne C."/>
            <person name="Gautier V."/>
            <person name="Ament-velasquez S.L."/>
            <person name="Kruys A."/>
            <person name="Hutchinson M.I."/>
            <person name="Powell A.J."/>
            <person name="Barry K."/>
            <person name="Miller A.N."/>
            <person name="Grigoriev I.V."/>
            <person name="Debuchy R."/>
            <person name="Gladieux P."/>
            <person name="Thoren M.H."/>
            <person name="Johannesson H."/>
        </authorList>
    </citation>
    <scope>NUCLEOTIDE SEQUENCE</scope>
    <source>
        <strain evidence="2">SMH2392-1A</strain>
    </source>
</reference>
<keyword evidence="1" id="KW-0472">Membrane</keyword>
<dbReference type="EMBL" id="JAUIRO010000005">
    <property type="protein sequence ID" value="KAK0713664.1"/>
    <property type="molecule type" value="Genomic_DNA"/>
</dbReference>
<name>A0AA40ADC8_9PEZI</name>
<sequence length="136" mass="14940">MVDDHLDAVHYLQSYCAVVSVIIMCVHGALYLLCFAHCPHNQIASWANIPGASITMCDAAKARANAAGAQGKYDGAVTEHVPASKDISLVVNPYCCKKGEDGYEENESANSHHYYWCDKCADDKKKPRYPRTTVSE</sequence>
<comment type="caution">
    <text evidence="2">The sequence shown here is derived from an EMBL/GenBank/DDBJ whole genome shotgun (WGS) entry which is preliminary data.</text>
</comment>
<dbReference type="RefSeq" id="XP_060294987.1">
    <property type="nucleotide sequence ID" value="XM_060440168.1"/>
</dbReference>
<keyword evidence="1" id="KW-1133">Transmembrane helix</keyword>
<gene>
    <name evidence="2" type="ORF">B0T26DRAFT_677973</name>
</gene>
<keyword evidence="3" id="KW-1185">Reference proteome</keyword>
<feature type="transmembrane region" description="Helical" evidence="1">
    <location>
        <begin position="12"/>
        <end position="33"/>
    </location>
</feature>
<evidence type="ECO:0000313" key="2">
    <source>
        <dbReference type="EMBL" id="KAK0713664.1"/>
    </source>
</evidence>
<dbReference type="AlphaFoldDB" id="A0AA40ADC8"/>
<evidence type="ECO:0000256" key="1">
    <source>
        <dbReference type="SAM" id="Phobius"/>
    </source>
</evidence>
<accession>A0AA40ADC8</accession>